<feature type="region of interest" description="Disordered" evidence="1">
    <location>
        <begin position="220"/>
        <end position="275"/>
    </location>
</feature>
<feature type="compositionally biased region" description="Basic and acidic residues" evidence="1">
    <location>
        <begin position="246"/>
        <end position="259"/>
    </location>
</feature>
<keyword evidence="3" id="KW-0732">Signal</keyword>
<dbReference type="Pfam" id="PF10348">
    <property type="entry name" value="DUF2427"/>
    <property type="match status" value="1"/>
</dbReference>
<feature type="transmembrane region" description="Helical" evidence="2">
    <location>
        <begin position="93"/>
        <end position="115"/>
    </location>
</feature>
<evidence type="ECO:0000259" key="4">
    <source>
        <dbReference type="Pfam" id="PF10348"/>
    </source>
</evidence>
<dbReference type="CDD" id="cd08760">
    <property type="entry name" value="Cyt_b561_FRRS1_like"/>
    <property type="match status" value="1"/>
</dbReference>
<comment type="caution">
    <text evidence="6">The sequence shown here is derived from an EMBL/GenBank/DDBJ whole genome shotgun (WGS) entry which is preliminary data.</text>
</comment>
<feature type="domain" description="DUF2427" evidence="4">
    <location>
        <begin position="80"/>
        <end position="178"/>
    </location>
</feature>
<dbReference type="InterPro" id="IPR018825">
    <property type="entry name" value="DUF2427"/>
</dbReference>
<dbReference type="Proteomes" id="UP000224080">
    <property type="component" value="Unassembled WGS sequence"/>
</dbReference>
<evidence type="ECO:0000256" key="1">
    <source>
        <dbReference type="SAM" id="MobiDB-lite"/>
    </source>
</evidence>
<feature type="region of interest" description="Disordered" evidence="1">
    <location>
        <begin position="45"/>
        <end position="76"/>
    </location>
</feature>
<evidence type="ECO:0000313" key="6">
    <source>
        <dbReference type="EMBL" id="PGG95716.1"/>
    </source>
</evidence>
<keyword evidence="2" id="KW-1133">Transmembrane helix</keyword>
<gene>
    <name evidence="6" type="ORF">GX51_08158</name>
</gene>
<accession>A0A2B7WGC6</accession>
<keyword evidence="2" id="KW-0472">Membrane</keyword>
<dbReference type="EMBL" id="PDNC01000211">
    <property type="protein sequence ID" value="PGG95716.1"/>
    <property type="molecule type" value="Genomic_DNA"/>
</dbReference>
<proteinExistence type="predicted"/>
<feature type="transmembrane region" description="Helical" evidence="2">
    <location>
        <begin position="585"/>
        <end position="609"/>
    </location>
</feature>
<evidence type="ECO:0000259" key="5">
    <source>
        <dbReference type="Pfam" id="PF10355"/>
    </source>
</evidence>
<protein>
    <recommendedName>
        <fullName evidence="8">Integral membrane protein</fullName>
    </recommendedName>
</protein>
<reference evidence="6 7" key="1">
    <citation type="submission" date="2017-10" db="EMBL/GenBank/DDBJ databases">
        <title>Comparative genomics in systemic dimorphic fungi from Ajellomycetaceae.</title>
        <authorList>
            <person name="Munoz J.F."/>
            <person name="Mcewen J.G."/>
            <person name="Clay O.K."/>
            <person name="Cuomo C.A."/>
        </authorList>
    </citation>
    <scope>NUCLEOTIDE SEQUENCE [LARGE SCALE GENOMIC DNA]</scope>
    <source>
        <strain evidence="6 7">UAMH130</strain>
    </source>
</reference>
<dbReference type="AlphaFoldDB" id="A0A2B7WGC6"/>
<feature type="transmembrane region" description="Helical" evidence="2">
    <location>
        <begin position="312"/>
        <end position="339"/>
    </location>
</feature>
<dbReference type="Pfam" id="PF10355">
    <property type="entry name" value="Ytp1"/>
    <property type="match status" value="1"/>
</dbReference>
<feature type="compositionally biased region" description="Polar residues" evidence="1">
    <location>
        <begin position="231"/>
        <end position="245"/>
    </location>
</feature>
<feature type="transmembrane region" description="Helical" evidence="2">
    <location>
        <begin position="521"/>
        <end position="541"/>
    </location>
</feature>
<feature type="transmembrane region" description="Helical" evidence="2">
    <location>
        <begin position="492"/>
        <end position="509"/>
    </location>
</feature>
<dbReference type="PANTHER" id="PTHR31685">
    <property type="entry name" value="INTEGRAL MEMBRANE PROTEIN (AFU_ORTHOLOGUE AFUA_6G12730)-RELATED"/>
    <property type="match status" value="1"/>
</dbReference>
<keyword evidence="2" id="KW-0812">Transmembrane</keyword>
<dbReference type="PANTHER" id="PTHR31685:SF3">
    <property type="entry name" value="INTEGRAL MEMBRANE PROTEIN (AFU_ORTHOLOGUE AFUA_6G12730)"/>
    <property type="match status" value="1"/>
</dbReference>
<evidence type="ECO:0000256" key="3">
    <source>
        <dbReference type="SAM" id="SignalP"/>
    </source>
</evidence>
<feature type="compositionally biased region" description="Low complexity" evidence="1">
    <location>
        <begin position="58"/>
        <end position="76"/>
    </location>
</feature>
<sequence>MLRTAPFAAPKGGAFWLLLLCLAVAVLAHGGDDAAHGDADMGMEMGMGHGGDGGDGGTASSTGHGDRMPSSSPASDSSGPMSYFAYQKHAGSIVAHIILMVIAWFFILPIGVMLSVARSRLALPTQFVFLIVNAFGLLLAAVYNSQAPNLYENNVHHKIGWIATWVMIAEVIMGLLFAYSGGRHGAGDTHTGPSYERVAFLPVPAADDDAQNGTYPAGPYHQYRWSGDSGQGTERNSASLRSRSCSPERGRRMSRPGDRDEFDEKPDDDINDGEIPAVPGASRFFWSAFVDRFLSRRVPGLLSRRALNIMNVFYVIIERTILILGFIAIATGAVVYGGIFRDNDIFNGLAHFIKGGIFFWYGLLTLGRWMGCFADFGWAWNIKPSRAMVGTWRARIPSGEFTESFVIFLYGASNVFLEHLAAWGDAWTAQDLEHVSISVMFFGGGLCGMLVESKRVRDWVNAAIYPPTQTGHAEASGSVELPETQRVPLNPIPALIIMLLGLMMSSHHQSSMVSTMVHKQWGMLLVGFSLSRGVTYIILCLKPPTSLLPYRPPSELIASFCLISGGLIFMLSTRNIVDSMDHYDLNAMFVFTVAMGFTAFVMAWEILCISLKAWATKKRALAIPPPAADTYRFPA</sequence>
<feature type="transmembrane region" description="Helical" evidence="2">
    <location>
        <begin position="553"/>
        <end position="573"/>
    </location>
</feature>
<feature type="signal peptide" evidence="3">
    <location>
        <begin position="1"/>
        <end position="28"/>
    </location>
</feature>
<feature type="transmembrane region" description="Helical" evidence="2">
    <location>
        <begin position="159"/>
        <end position="179"/>
    </location>
</feature>
<feature type="transmembrane region" description="Helical" evidence="2">
    <location>
        <begin position="359"/>
        <end position="380"/>
    </location>
</feature>
<feature type="transmembrane region" description="Helical" evidence="2">
    <location>
        <begin position="127"/>
        <end position="147"/>
    </location>
</feature>
<keyword evidence="7" id="KW-1185">Reference proteome</keyword>
<name>A0A2B7WGC6_9EURO</name>
<feature type="chain" id="PRO_5012993390" description="Integral membrane protein" evidence="3">
    <location>
        <begin position="29"/>
        <end position="635"/>
    </location>
</feature>
<feature type="domain" description="Protein YTP1-like C-terminal" evidence="5">
    <location>
        <begin position="325"/>
        <end position="612"/>
    </location>
</feature>
<dbReference type="OrthoDB" id="4005299at2759"/>
<evidence type="ECO:0000313" key="7">
    <source>
        <dbReference type="Proteomes" id="UP000224080"/>
    </source>
</evidence>
<feature type="compositionally biased region" description="Gly residues" evidence="1">
    <location>
        <begin position="45"/>
        <end position="57"/>
    </location>
</feature>
<dbReference type="InterPro" id="IPR018827">
    <property type="entry name" value="YTP1_C"/>
</dbReference>
<organism evidence="6 7">
    <name type="scientific">Blastomyces parvus</name>
    <dbReference type="NCBI Taxonomy" id="2060905"/>
    <lineage>
        <taxon>Eukaryota</taxon>
        <taxon>Fungi</taxon>
        <taxon>Dikarya</taxon>
        <taxon>Ascomycota</taxon>
        <taxon>Pezizomycotina</taxon>
        <taxon>Eurotiomycetes</taxon>
        <taxon>Eurotiomycetidae</taxon>
        <taxon>Onygenales</taxon>
        <taxon>Ajellomycetaceae</taxon>
        <taxon>Blastomyces</taxon>
    </lineage>
</organism>
<feature type="compositionally biased region" description="Acidic residues" evidence="1">
    <location>
        <begin position="260"/>
        <end position="272"/>
    </location>
</feature>
<dbReference type="STRING" id="2060905.A0A2B7WGC6"/>
<evidence type="ECO:0000256" key="2">
    <source>
        <dbReference type="SAM" id="Phobius"/>
    </source>
</evidence>
<evidence type="ECO:0008006" key="8">
    <source>
        <dbReference type="Google" id="ProtNLM"/>
    </source>
</evidence>